<dbReference type="InterPro" id="IPR000055">
    <property type="entry name" value="Restrct_endonuc_typeI_TRD"/>
</dbReference>
<gene>
    <name evidence="5" type="ORF">DMJHIOCL_00009</name>
</gene>
<evidence type="ECO:0000256" key="3">
    <source>
        <dbReference type="ARBA" id="ARBA00023125"/>
    </source>
</evidence>
<dbReference type="AlphaFoldDB" id="A0A7G9YD46"/>
<name>A0A7G9YD46_9EURY</name>
<dbReference type="GO" id="GO:0003677">
    <property type="term" value="F:DNA binding"/>
    <property type="evidence" value="ECO:0007669"/>
    <property type="project" value="UniProtKB-KW"/>
</dbReference>
<comment type="similarity">
    <text evidence="1">Belongs to the type-I restriction system S methylase family.</text>
</comment>
<dbReference type="Gene3D" id="3.90.220.20">
    <property type="entry name" value="DNA methylase specificity domains"/>
    <property type="match status" value="1"/>
</dbReference>
<dbReference type="InterPro" id="IPR044946">
    <property type="entry name" value="Restrct_endonuc_typeI_TRD_sf"/>
</dbReference>
<evidence type="ECO:0000259" key="4">
    <source>
        <dbReference type="Pfam" id="PF01420"/>
    </source>
</evidence>
<sequence>MAQALYREWFVKFRFPGHENVEMVESELGLVPVGWGVKKLADACSILMGQSPKSEFYNDTGEGLPFHQGVTDFEDRFPTTRKYCTVLKRVAEAGDILFSVRAPVGRINIANRKIVIGRGLCAIRSLSGNQVFVFQQLKEQFKEEDTMGGGTIFKSVTKKDMNGIRFLVPSEAQITNFEEIVTPIFAELENLTLKNTNLRRTRDLLLPKLISGEVEV</sequence>
<dbReference type="GO" id="GO:0009307">
    <property type="term" value="P:DNA restriction-modification system"/>
    <property type="evidence" value="ECO:0007669"/>
    <property type="project" value="UniProtKB-KW"/>
</dbReference>
<dbReference type="CDD" id="cd17495">
    <property type="entry name" value="RMtype1_S_Cep9333ORF4827P-TRD2-CR2_like"/>
    <property type="match status" value="1"/>
</dbReference>
<reference evidence="5" key="1">
    <citation type="submission" date="2020-06" db="EMBL/GenBank/DDBJ databases">
        <title>Unique genomic features of the anaerobic methanotrophic archaea.</title>
        <authorList>
            <person name="Chadwick G.L."/>
            <person name="Skennerton C.T."/>
            <person name="Laso-Perez R."/>
            <person name="Leu A.O."/>
            <person name="Speth D.R."/>
            <person name="Yu H."/>
            <person name="Morgan-Lang C."/>
            <person name="Hatzenpichler R."/>
            <person name="Goudeau D."/>
            <person name="Malmstrom R."/>
            <person name="Brazelton W.J."/>
            <person name="Woyke T."/>
            <person name="Hallam S.J."/>
            <person name="Tyson G.W."/>
            <person name="Wegener G."/>
            <person name="Boetius A."/>
            <person name="Orphan V."/>
        </authorList>
    </citation>
    <scope>NUCLEOTIDE SEQUENCE</scope>
</reference>
<evidence type="ECO:0000256" key="2">
    <source>
        <dbReference type="ARBA" id="ARBA00022747"/>
    </source>
</evidence>
<evidence type="ECO:0000256" key="1">
    <source>
        <dbReference type="ARBA" id="ARBA00010923"/>
    </source>
</evidence>
<dbReference type="Pfam" id="PF01420">
    <property type="entry name" value="Methylase_S"/>
    <property type="match status" value="1"/>
</dbReference>
<dbReference type="SUPFAM" id="SSF116734">
    <property type="entry name" value="DNA methylase specificity domain"/>
    <property type="match status" value="1"/>
</dbReference>
<protein>
    <recommendedName>
        <fullName evidence="4">Type I restriction modification DNA specificity domain-containing protein</fullName>
    </recommendedName>
</protein>
<proteinExistence type="inferred from homology"/>
<evidence type="ECO:0000313" key="5">
    <source>
        <dbReference type="EMBL" id="QNO45930.1"/>
    </source>
</evidence>
<dbReference type="PANTHER" id="PTHR30408">
    <property type="entry name" value="TYPE-1 RESTRICTION ENZYME ECOKI SPECIFICITY PROTEIN"/>
    <property type="match status" value="1"/>
</dbReference>
<dbReference type="EMBL" id="MT631162">
    <property type="protein sequence ID" value="QNO45930.1"/>
    <property type="molecule type" value="Genomic_DNA"/>
</dbReference>
<organism evidence="5">
    <name type="scientific">Candidatus Methanogaster sp. ANME-2c ERB4</name>
    <dbReference type="NCBI Taxonomy" id="2759911"/>
    <lineage>
        <taxon>Archaea</taxon>
        <taxon>Methanobacteriati</taxon>
        <taxon>Methanobacteriota</taxon>
        <taxon>Stenosarchaea group</taxon>
        <taxon>Methanomicrobia</taxon>
        <taxon>Methanosarcinales</taxon>
        <taxon>ANME-2 cluster</taxon>
        <taxon>Candidatus Methanogasteraceae</taxon>
        <taxon>Candidatus Methanogaster</taxon>
    </lineage>
</organism>
<dbReference type="InterPro" id="IPR052021">
    <property type="entry name" value="Type-I_RS_S_subunit"/>
</dbReference>
<dbReference type="PANTHER" id="PTHR30408:SF13">
    <property type="entry name" value="TYPE I RESTRICTION ENZYME HINDI SPECIFICITY SUBUNIT"/>
    <property type="match status" value="1"/>
</dbReference>
<keyword evidence="3" id="KW-0238">DNA-binding</keyword>
<accession>A0A7G9YD46</accession>
<keyword evidence="2" id="KW-0680">Restriction system</keyword>
<feature type="domain" description="Type I restriction modification DNA specificity" evidence="4">
    <location>
        <begin position="32"/>
        <end position="190"/>
    </location>
</feature>